<evidence type="ECO:0000313" key="2">
    <source>
        <dbReference type="Proteomes" id="UP000886653"/>
    </source>
</evidence>
<accession>A0A9P6TBR5</accession>
<comment type="caution">
    <text evidence="1">The sequence shown here is derived from an EMBL/GenBank/DDBJ whole genome shotgun (WGS) entry which is preliminary data.</text>
</comment>
<dbReference type="AlphaFoldDB" id="A0A9P6TBR5"/>
<name>A0A9P6TBR5_9BASI</name>
<dbReference type="EMBL" id="MU167268">
    <property type="protein sequence ID" value="KAG0145930.1"/>
    <property type="molecule type" value="Genomic_DNA"/>
</dbReference>
<protein>
    <submittedName>
        <fullName evidence="1">Uncharacterized protein</fullName>
    </submittedName>
</protein>
<evidence type="ECO:0000313" key="1">
    <source>
        <dbReference type="EMBL" id="KAG0145930.1"/>
    </source>
</evidence>
<organism evidence="1 2">
    <name type="scientific">Cronartium quercuum f. sp. fusiforme G11</name>
    <dbReference type="NCBI Taxonomy" id="708437"/>
    <lineage>
        <taxon>Eukaryota</taxon>
        <taxon>Fungi</taxon>
        <taxon>Dikarya</taxon>
        <taxon>Basidiomycota</taxon>
        <taxon>Pucciniomycotina</taxon>
        <taxon>Pucciniomycetes</taxon>
        <taxon>Pucciniales</taxon>
        <taxon>Coleosporiaceae</taxon>
        <taxon>Cronartium</taxon>
    </lineage>
</organism>
<proteinExistence type="predicted"/>
<sequence>MAQTFTNNLVTNVSGSFSGASIFCDNQSAMHIVNDSPSYRSPNQAAEEAAEEQGDTMLLKSSLGSLLQKSRLYFHIRRYNFDPGRPHLRTSPKKITESFASLEKRNDAVIFQLQSNHNALDANLSLFQYLRHAPMLDMQGSGNEDSLFTLLQEV</sequence>
<keyword evidence="2" id="KW-1185">Reference proteome</keyword>
<gene>
    <name evidence="1" type="ORF">CROQUDRAFT_93252</name>
</gene>
<reference evidence="1" key="1">
    <citation type="submission" date="2013-11" db="EMBL/GenBank/DDBJ databases">
        <title>Genome sequence of the fusiform rust pathogen reveals effectors for host alternation and coevolution with pine.</title>
        <authorList>
            <consortium name="DOE Joint Genome Institute"/>
            <person name="Smith K."/>
            <person name="Pendleton A."/>
            <person name="Kubisiak T."/>
            <person name="Anderson C."/>
            <person name="Salamov A."/>
            <person name="Aerts A."/>
            <person name="Riley R."/>
            <person name="Clum A."/>
            <person name="Lindquist E."/>
            <person name="Ence D."/>
            <person name="Campbell M."/>
            <person name="Kronenberg Z."/>
            <person name="Feau N."/>
            <person name="Dhillon B."/>
            <person name="Hamelin R."/>
            <person name="Burleigh J."/>
            <person name="Smith J."/>
            <person name="Yandell M."/>
            <person name="Nelson C."/>
            <person name="Grigoriev I."/>
            <person name="Davis J."/>
        </authorList>
    </citation>
    <scope>NUCLEOTIDE SEQUENCE</scope>
    <source>
        <strain evidence="1">G11</strain>
    </source>
</reference>
<dbReference type="Proteomes" id="UP000886653">
    <property type="component" value="Unassembled WGS sequence"/>
</dbReference>